<sequence length="116" mass="13118">MSSSRLQVKHIKIPPKFRGVQTYLESDIAVLHLTTPFVYDAFVRPVCLDFDLGSDRRQLASGNLATISAWGLSAENIKSSQVQIIKCRMWTSPRATMRSLPLHAVHNLGQNMRWIP</sequence>
<dbReference type="SUPFAM" id="SSF50494">
    <property type="entry name" value="Trypsin-like serine proteases"/>
    <property type="match status" value="1"/>
</dbReference>
<reference evidence="2 3" key="1">
    <citation type="journal article" date="2019" name="Commun. Biol.">
        <title>The bagworm genome reveals a unique fibroin gene that provides high tensile strength.</title>
        <authorList>
            <person name="Kono N."/>
            <person name="Nakamura H."/>
            <person name="Ohtoshi R."/>
            <person name="Tomita M."/>
            <person name="Numata K."/>
            <person name="Arakawa K."/>
        </authorList>
    </citation>
    <scope>NUCLEOTIDE SEQUENCE [LARGE SCALE GENOMIC DNA]</scope>
</reference>
<organism evidence="2 3">
    <name type="scientific">Eumeta variegata</name>
    <name type="common">Bagworm moth</name>
    <name type="synonym">Eumeta japonica</name>
    <dbReference type="NCBI Taxonomy" id="151549"/>
    <lineage>
        <taxon>Eukaryota</taxon>
        <taxon>Metazoa</taxon>
        <taxon>Ecdysozoa</taxon>
        <taxon>Arthropoda</taxon>
        <taxon>Hexapoda</taxon>
        <taxon>Insecta</taxon>
        <taxon>Pterygota</taxon>
        <taxon>Neoptera</taxon>
        <taxon>Endopterygota</taxon>
        <taxon>Lepidoptera</taxon>
        <taxon>Glossata</taxon>
        <taxon>Ditrysia</taxon>
        <taxon>Tineoidea</taxon>
        <taxon>Psychidae</taxon>
        <taxon>Oiketicinae</taxon>
        <taxon>Eumeta</taxon>
    </lineage>
</organism>
<dbReference type="InterPro" id="IPR001254">
    <property type="entry name" value="Trypsin_dom"/>
</dbReference>
<name>A0A4C1ZTB1_EUMVA</name>
<dbReference type="InterPro" id="IPR043504">
    <property type="entry name" value="Peptidase_S1_PA_chymotrypsin"/>
</dbReference>
<comment type="caution">
    <text evidence="2">The sequence shown here is derived from an EMBL/GenBank/DDBJ whole genome shotgun (WGS) entry which is preliminary data.</text>
</comment>
<dbReference type="InterPro" id="IPR009003">
    <property type="entry name" value="Peptidase_S1_PA"/>
</dbReference>
<gene>
    <name evidence="2" type="ORF">EVAR_65365_1</name>
</gene>
<dbReference type="GO" id="GO:0006508">
    <property type="term" value="P:proteolysis"/>
    <property type="evidence" value="ECO:0007669"/>
    <property type="project" value="InterPro"/>
</dbReference>
<feature type="domain" description="Peptidase S1" evidence="1">
    <location>
        <begin position="5"/>
        <end position="87"/>
    </location>
</feature>
<evidence type="ECO:0000313" key="2">
    <source>
        <dbReference type="EMBL" id="GBP91716.1"/>
    </source>
</evidence>
<dbReference type="AlphaFoldDB" id="A0A4C1ZTB1"/>
<dbReference type="Gene3D" id="2.40.10.10">
    <property type="entry name" value="Trypsin-like serine proteases"/>
    <property type="match status" value="1"/>
</dbReference>
<dbReference type="GO" id="GO:0004252">
    <property type="term" value="F:serine-type endopeptidase activity"/>
    <property type="evidence" value="ECO:0007669"/>
    <property type="project" value="InterPro"/>
</dbReference>
<dbReference type="Pfam" id="PF00089">
    <property type="entry name" value="Trypsin"/>
    <property type="match status" value="1"/>
</dbReference>
<dbReference type="Proteomes" id="UP000299102">
    <property type="component" value="Unassembled WGS sequence"/>
</dbReference>
<dbReference type="OrthoDB" id="2019384at2759"/>
<proteinExistence type="predicted"/>
<accession>A0A4C1ZTB1</accession>
<keyword evidence="3" id="KW-1185">Reference proteome</keyword>
<evidence type="ECO:0000313" key="3">
    <source>
        <dbReference type="Proteomes" id="UP000299102"/>
    </source>
</evidence>
<dbReference type="EMBL" id="BGZK01002199">
    <property type="protein sequence ID" value="GBP91716.1"/>
    <property type="molecule type" value="Genomic_DNA"/>
</dbReference>
<protein>
    <submittedName>
        <fullName evidence="2">Limulus clotting factor C</fullName>
    </submittedName>
</protein>
<evidence type="ECO:0000259" key="1">
    <source>
        <dbReference type="Pfam" id="PF00089"/>
    </source>
</evidence>